<dbReference type="NCBIfam" id="TIGR01001">
    <property type="entry name" value="metA"/>
    <property type="match status" value="1"/>
</dbReference>
<feature type="site" description="Important for substrate specificity" evidence="7">
    <location>
        <position position="192"/>
    </location>
</feature>
<keyword evidence="5 7" id="KW-0012">Acyltransferase</keyword>
<feature type="binding site" evidence="7">
    <location>
        <position position="163"/>
    </location>
    <ligand>
        <name>substrate</name>
    </ligand>
</feature>
<dbReference type="InterPro" id="IPR033752">
    <property type="entry name" value="MetA_family"/>
</dbReference>
<dbReference type="PANTHER" id="PTHR20919:SF0">
    <property type="entry name" value="HOMOSERINE O-SUCCINYLTRANSFERASE"/>
    <property type="match status" value="1"/>
</dbReference>
<evidence type="ECO:0000256" key="3">
    <source>
        <dbReference type="ARBA" id="ARBA00022679"/>
    </source>
</evidence>
<comment type="catalytic activity">
    <reaction evidence="6 7">
        <text>L-homoserine + acetyl-CoA = O-acetyl-L-homoserine + CoA</text>
        <dbReference type="Rhea" id="RHEA:13701"/>
        <dbReference type="ChEBI" id="CHEBI:57287"/>
        <dbReference type="ChEBI" id="CHEBI:57288"/>
        <dbReference type="ChEBI" id="CHEBI:57476"/>
        <dbReference type="ChEBI" id="CHEBI:57716"/>
        <dbReference type="EC" id="2.3.1.31"/>
    </reaction>
</comment>
<keyword evidence="4 7" id="KW-0486">Methionine biosynthesis</keyword>
<comment type="similarity">
    <text evidence="7">Belongs to the MetA family.</text>
</comment>
<keyword evidence="1 7" id="KW-0963">Cytoplasm</keyword>
<name>A0ABV9JY91_9BACI</name>
<keyword evidence="2 7" id="KW-0028">Amino-acid biosynthesis</keyword>
<dbReference type="Gene3D" id="3.40.50.880">
    <property type="match status" value="1"/>
</dbReference>
<dbReference type="EMBL" id="JBHSFT010000016">
    <property type="protein sequence ID" value="MFC4662775.1"/>
    <property type="molecule type" value="Genomic_DNA"/>
</dbReference>
<dbReference type="PANTHER" id="PTHR20919">
    <property type="entry name" value="HOMOSERINE O-SUCCINYLTRANSFERASE"/>
    <property type="match status" value="1"/>
</dbReference>
<dbReference type="PIRSF" id="PIRSF000450">
    <property type="entry name" value="H_ser_succinyltr"/>
    <property type="match status" value="1"/>
</dbReference>
<protein>
    <recommendedName>
        <fullName evidence="7">Homoserine O-acetyltransferase</fullName>
        <shortName evidence="7">HAT</shortName>
        <ecNumber evidence="7">2.3.1.31</ecNumber>
    </recommendedName>
    <alternativeName>
        <fullName evidence="7">Homoserine transacetylase</fullName>
        <shortName evidence="7">HTA</shortName>
    </alternativeName>
</protein>
<feature type="active site" evidence="7">
    <location>
        <position position="237"/>
    </location>
</feature>
<dbReference type="HAMAP" id="MF_00295">
    <property type="entry name" value="MetA_acyltransf"/>
    <property type="match status" value="1"/>
</dbReference>
<dbReference type="InterPro" id="IPR029062">
    <property type="entry name" value="Class_I_gatase-like"/>
</dbReference>
<accession>A0ABV9JY91</accession>
<dbReference type="GO" id="GO:0008899">
    <property type="term" value="F:homoserine O-succinyltransferase activity"/>
    <property type="evidence" value="ECO:0007669"/>
    <property type="project" value="UniProtKB-EC"/>
</dbReference>
<evidence type="ECO:0000313" key="9">
    <source>
        <dbReference type="Proteomes" id="UP001595988"/>
    </source>
</evidence>
<sequence length="304" mass="35621">MPIKIPRELPAKEILEEENIFVMDEQRADAQEIRPLSILILNLMPEKQKTETQLLRYLGNTPLQVRISFLRMASHESKTTNQNHLDTFYKTFEEVRDKTFDGMIITGSPVEHLSFTDVDYWEELQEIMDWTNDHVTSTLHICWGAQAALYHHYGIDKHPLPKKCFGIFEHDVLTPKERLVRGFDEVFLAPHSRYTTVSLEEIENHPELQLIAVSDDAGVFLLASKDGKHIMATGHLEYMANTLKEEYERDHARGIDTAMPENYYPNNNPEKQPKHRWKSHSSLLFSNWLNYYVYQETPYVWGEE</sequence>
<comment type="pathway">
    <text evidence="7">Amino-acid biosynthesis; L-methionine biosynthesis via de novo pathway; O-acetyl-L-homoserine from L-homoserine: step 1/1.</text>
</comment>
<comment type="caution">
    <text evidence="7">Lacks conserved residue(s) required for the propagation of feature annotation.</text>
</comment>
<feature type="site" description="Important for acyl-CoA specificity" evidence="7">
    <location>
        <position position="111"/>
    </location>
</feature>
<evidence type="ECO:0000256" key="1">
    <source>
        <dbReference type="ARBA" id="ARBA00022490"/>
    </source>
</evidence>
<dbReference type="Pfam" id="PF04204">
    <property type="entry name" value="HTS"/>
    <property type="match status" value="1"/>
</dbReference>
<feature type="binding site" evidence="7">
    <location>
        <position position="192"/>
    </location>
    <ligand>
        <name>substrate</name>
    </ligand>
</feature>
<feature type="active site" description="Acyl-thioester intermediate" evidence="7">
    <location>
        <position position="142"/>
    </location>
</feature>
<dbReference type="InterPro" id="IPR005697">
    <property type="entry name" value="HST_MetA"/>
</dbReference>
<dbReference type="Proteomes" id="UP001595988">
    <property type="component" value="Unassembled WGS sequence"/>
</dbReference>
<dbReference type="CDD" id="cd03131">
    <property type="entry name" value="GATase1_HTS"/>
    <property type="match status" value="1"/>
</dbReference>
<keyword evidence="9" id="KW-1185">Reference proteome</keyword>
<evidence type="ECO:0000256" key="4">
    <source>
        <dbReference type="ARBA" id="ARBA00023167"/>
    </source>
</evidence>
<dbReference type="EC" id="2.3.1.31" evidence="7"/>
<comment type="caution">
    <text evidence="8">The sequence shown here is derived from an EMBL/GenBank/DDBJ whole genome shotgun (WGS) entry which is preliminary data.</text>
</comment>
<evidence type="ECO:0000256" key="5">
    <source>
        <dbReference type="ARBA" id="ARBA00023315"/>
    </source>
</evidence>
<evidence type="ECO:0000256" key="7">
    <source>
        <dbReference type="HAMAP-Rule" id="MF_00295"/>
    </source>
</evidence>
<proteinExistence type="inferred from homology"/>
<evidence type="ECO:0000256" key="6">
    <source>
        <dbReference type="ARBA" id="ARBA00049043"/>
    </source>
</evidence>
<evidence type="ECO:0000313" key="8">
    <source>
        <dbReference type="EMBL" id="MFC4662775.1"/>
    </source>
</evidence>
<reference evidence="9" key="1">
    <citation type="journal article" date="2019" name="Int. J. Syst. Evol. Microbiol.">
        <title>The Global Catalogue of Microorganisms (GCM) 10K type strain sequencing project: providing services to taxonomists for standard genome sequencing and annotation.</title>
        <authorList>
            <consortium name="The Broad Institute Genomics Platform"/>
            <consortium name="The Broad Institute Genome Sequencing Center for Infectious Disease"/>
            <person name="Wu L."/>
            <person name="Ma J."/>
        </authorList>
    </citation>
    <scope>NUCLEOTIDE SEQUENCE [LARGE SCALE GENOMIC DNA]</scope>
    <source>
        <strain evidence="9">CCUG 37257</strain>
    </source>
</reference>
<organism evidence="8 9">
    <name type="scientific">Oceanobacillus aidingensis</name>
    <dbReference type="NCBI Taxonomy" id="645964"/>
    <lineage>
        <taxon>Bacteria</taxon>
        <taxon>Bacillati</taxon>
        <taxon>Bacillota</taxon>
        <taxon>Bacilli</taxon>
        <taxon>Bacillales</taxon>
        <taxon>Bacillaceae</taxon>
        <taxon>Oceanobacillus</taxon>
    </lineage>
</organism>
<evidence type="ECO:0000256" key="2">
    <source>
        <dbReference type="ARBA" id="ARBA00022605"/>
    </source>
</evidence>
<feature type="binding site" evidence="7">
    <location>
        <position position="249"/>
    </location>
    <ligand>
        <name>substrate</name>
    </ligand>
</feature>
<gene>
    <name evidence="8" type="primary">metA</name>
    <name evidence="7" type="synonym">metAA</name>
    <name evidence="8" type="ORF">ACFO3P_11370</name>
</gene>
<dbReference type="RefSeq" id="WP_332093872.1">
    <property type="nucleotide sequence ID" value="NZ_JBHSFT010000016.1"/>
</dbReference>
<keyword evidence="3 7" id="KW-0808">Transferase</keyword>
<feature type="active site" description="Proton acceptor" evidence="7">
    <location>
        <position position="235"/>
    </location>
</feature>
<dbReference type="SUPFAM" id="SSF52317">
    <property type="entry name" value="Class I glutamine amidotransferase-like"/>
    <property type="match status" value="1"/>
</dbReference>
<comment type="subcellular location">
    <subcellularLocation>
        <location evidence="7">Cytoplasm</location>
    </subcellularLocation>
</comment>
<comment type="function">
    <text evidence="7">Transfers an acetyl group from acetyl-CoA to L-homoserine, forming acetyl-L-homoserine.</text>
</comment>